<organism evidence="1">
    <name type="scientific">Lepeophtheirus salmonis</name>
    <name type="common">Salmon louse</name>
    <name type="synonym">Caligus salmonis</name>
    <dbReference type="NCBI Taxonomy" id="72036"/>
    <lineage>
        <taxon>Eukaryota</taxon>
        <taxon>Metazoa</taxon>
        <taxon>Ecdysozoa</taxon>
        <taxon>Arthropoda</taxon>
        <taxon>Crustacea</taxon>
        <taxon>Multicrustacea</taxon>
        <taxon>Hexanauplia</taxon>
        <taxon>Copepoda</taxon>
        <taxon>Siphonostomatoida</taxon>
        <taxon>Caligidae</taxon>
        <taxon>Lepeophtheirus</taxon>
    </lineage>
</organism>
<proteinExistence type="predicted"/>
<name>A0A0K2T7F3_LEPSM</name>
<dbReference type="AlphaFoldDB" id="A0A0K2T7F3"/>
<dbReference type="EMBL" id="HACA01004379">
    <property type="protein sequence ID" value="CDW21740.1"/>
    <property type="molecule type" value="Transcribed_RNA"/>
</dbReference>
<evidence type="ECO:0000313" key="1">
    <source>
        <dbReference type="EMBL" id="CDW21740.1"/>
    </source>
</evidence>
<accession>A0A0K2T7F3</accession>
<sequence length="49" mass="5878">MSGFESLSHWMSPFYLGRDENTAKDSLSNIMLHHSQWFITQSRRYIRTN</sequence>
<reference evidence="1" key="1">
    <citation type="submission" date="2014-05" db="EMBL/GenBank/DDBJ databases">
        <authorList>
            <person name="Chronopoulou M."/>
        </authorList>
    </citation>
    <scope>NUCLEOTIDE SEQUENCE</scope>
    <source>
        <tissue evidence="1">Whole organism</tissue>
    </source>
</reference>
<protein>
    <submittedName>
        <fullName evidence="1">Uncharacterized protein</fullName>
    </submittedName>
</protein>